<dbReference type="AlphaFoldDB" id="A0ABD3MX90"/>
<keyword evidence="6" id="KW-1133">Transmembrane helix</keyword>
<reference evidence="8 9" key="1">
    <citation type="submission" date="2024-10" db="EMBL/GenBank/DDBJ databases">
        <title>Updated reference genomes for cyclostephanoid diatoms.</title>
        <authorList>
            <person name="Roberts W.R."/>
            <person name="Alverson A.J."/>
        </authorList>
    </citation>
    <scope>NUCLEOTIDE SEQUENCE [LARGE SCALE GENOMIC DNA]</scope>
    <source>
        <strain evidence="8 9">AJA276-08</strain>
    </source>
</reference>
<protein>
    <recommendedName>
        <fullName evidence="7">RING-type domain-containing protein</fullName>
    </recommendedName>
</protein>
<accession>A0ABD3MX90</accession>
<evidence type="ECO:0000256" key="3">
    <source>
        <dbReference type="ARBA" id="ARBA00022833"/>
    </source>
</evidence>
<feature type="region of interest" description="Disordered" evidence="5">
    <location>
        <begin position="228"/>
        <end position="297"/>
    </location>
</feature>
<feature type="domain" description="RING-type" evidence="7">
    <location>
        <begin position="359"/>
        <end position="409"/>
    </location>
</feature>
<dbReference type="InterPro" id="IPR001841">
    <property type="entry name" value="Znf_RING"/>
</dbReference>
<dbReference type="Gene3D" id="3.30.40.10">
    <property type="entry name" value="Zinc/RING finger domain, C3HC4 (zinc finger)"/>
    <property type="match status" value="1"/>
</dbReference>
<comment type="caution">
    <text evidence="8">The sequence shown here is derived from an EMBL/GenBank/DDBJ whole genome shotgun (WGS) entry which is preliminary data.</text>
</comment>
<evidence type="ECO:0000256" key="1">
    <source>
        <dbReference type="ARBA" id="ARBA00022723"/>
    </source>
</evidence>
<keyword evidence="6" id="KW-0812">Transmembrane</keyword>
<dbReference type="InterPro" id="IPR013083">
    <property type="entry name" value="Znf_RING/FYVE/PHD"/>
</dbReference>
<feature type="compositionally biased region" description="Low complexity" evidence="5">
    <location>
        <begin position="250"/>
        <end position="263"/>
    </location>
</feature>
<dbReference type="GO" id="GO:0008270">
    <property type="term" value="F:zinc ion binding"/>
    <property type="evidence" value="ECO:0007669"/>
    <property type="project" value="UniProtKB-KW"/>
</dbReference>
<keyword evidence="3" id="KW-0862">Zinc</keyword>
<gene>
    <name evidence="8" type="ORF">ACHAW5_002462</name>
</gene>
<dbReference type="PROSITE" id="PS50089">
    <property type="entry name" value="ZF_RING_2"/>
    <property type="match status" value="1"/>
</dbReference>
<feature type="compositionally biased region" description="Basic and acidic residues" evidence="5">
    <location>
        <begin position="429"/>
        <end position="443"/>
    </location>
</feature>
<keyword evidence="2 4" id="KW-0863">Zinc-finger</keyword>
<name>A0ABD3MX90_9STRA</name>
<feature type="compositionally biased region" description="Low complexity" evidence="5">
    <location>
        <begin position="198"/>
        <end position="216"/>
    </location>
</feature>
<feature type="region of interest" description="Disordered" evidence="5">
    <location>
        <begin position="175"/>
        <end position="216"/>
    </location>
</feature>
<feature type="compositionally biased region" description="Low complexity" evidence="5">
    <location>
        <begin position="274"/>
        <end position="293"/>
    </location>
</feature>
<dbReference type="PANTHER" id="PTHR14155">
    <property type="entry name" value="RING FINGER DOMAIN-CONTAINING"/>
    <property type="match status" value="1"/>
</dbReference>
<keyword evidence="9" id="KW-1185">Reference proteome</keyword>
<evidence type="ECO:0000256" key="6">
    <source>
        <dbReference type="SAM" id="Phobius"/>
    </source>
</evidence>
<evidence type="ECO:0000256" key="5">
    <source>
        <dbReference type="SAM" id="MobiDB-lite"/>
    </source>
</evidence>
<evidence type="ECO:0000313" key="9">
    <source>
        <dbReference type="Proteomes" id="UP001530315"/>
    </source>
</evidence>
<feature type="compositionally biased region" description="Low complexity" evidence="5">
    <location>
        <begin position="39"/>
        <end position="71"/>
    </location>
</feature>
<keyword evidence="1" id="KW-0479">Metal-binding</keyword>
<sequence>MPDRIVPFHHPATAFATGGAALDGRLLTSLFDDAGADASPQHGSPSSGQQSSSSSYADPSSSYPSSSYNSSTVPPRAEVQAQAVEGDYRNVDEERDRKQTIEMTVFFLVFMVVYVGFCSFYLRKKRGLRAVILDESSEAAARARTNPSIHAKLKARMANIKQALYVRVIVDDDEGIEEEGGGGMEDHPDGGGEDDARGATADRAASAPAAVGAVPTPLAERRIVTIVEEEEDHVEGDGGGGIAPPRPRASSEGAAGAPTTASTAEEDDRRPRSSDLSSSPRDPPRLSLSSSSSKRYTDALNCGGRRSHYSDALNCGTAACSGNHAIGGGGGGVPRASRPSPEAHSVPISTIISTYGEECNICLGAFQVGDHAAWSTTRRGEDDAACGHVFHEECITRWLLVRDRCPICRESYFPTDSSTGTIVAATDDRAGVDDGPDLERGEVGDDVSPDVEIRSTPLFRRMIDRFGPAP</sequence>
<feature type="transmembrane region" description="Helical" evidence="6">
    <location>
        <begin position="105"/>
        <end position="122"/>
    </location>
</feature>
<evidence type="ECO:0000259" key="7">
    <source>
        <dbReference type="PROSITE" id="PS50089"/>
    </source>
</evidence>
<dbReference type="EMBL" id="JALLAZ020001676">
    <property type="protein sequence ID" value="KAL3768505.1"/>
    <property type="molecule type" value="Genomic_DNA"/>
</dbReference>
<proteinExistence type="predicted"/>
<keyword evidence="6" id="KW-0472">Membrane</keyword>
<dbReference type="InterPro" id="IPR053238">
    <property type="entry name" value="RING-H2_zinc_finger"/>
</dbReference>
<evidence type="ECO:0000256" key="2">
    <source>
        <dbReference type="ARBA" id="ARBA00022771"/>
    </source>
</evidence>
<dbReference type="SUPFAM" id="SSF57850">
    <property type="entry name" value="RING/U-box"/>
    <property type="match status" value="1"/>
</dbReference>
<dbReference type="SMART" id="SM00184">
    <property type="entry name" value="RING"/>
    <property type="match status" value="1"/>
</dbReference>
<feature type="region of interest" description="Disordered" evidence="5">
    <location>
        <begin position="429"/>
        <end position="449"/>
    </location>
</feature>
<evidence type="ECO:0000256" key="4">
    <source>
        <dbReference type="PROSITE-ProRule" id="PRU00175"/>
    </source>
</evidence>
<dbReference type="CDD" id="cd16448">
    <property type="entry name" value="RING-H2"/>
    <property type="match status" value="1"/>
</dbReference>
<dbReference type="PANTHER" id="PTHR14155:SF627">
    <property type="entry name" value="OS06G0192800 PROTEIN"/>
    <property type="match status" value="1"/>
</dbReference>
<dbReference type="Proteomes" id="UP001530315">
    <property type="component" value="Unassembled WGS sequence"/>
</dbReference>
<evidence type="ECO:0000313" key="8">
    <source>
        <dbReference type="EMBL" id="KAL3768505.1"/>
    </source>
</evidence>
<dbReference type="Pfam" id="PF13639">
    <property type="entry name" value="zf-RING_2"/>
    <property type="match status" value="1"/>
</dbReference>
<organism evidence="8 9">
    <name type="scientific">Stephanodiscus triporus</name>
    <dbReference type="NCBI Taxonomy" id="2934178"/>
    <lineage>
        <taxon>Eukaryota</taxon>
        <taxon>Sar</taxon>
        <taxon>Stramenopiles</taxon>
        <taxon>Ochrophyta</taxon>
        <taxon>Bacillariophyta</taxon>
        <taxon>Coscinodiscophyceae</taxon>
        <taxon>Thalassiosirophycidae</taxon>
        <taxon>Stephanodiscales</taxon>
        <taxon>Stephanodiscaceae</taxon>
        <taxon>Stephanodiscus</taxon>
    </lineage>
</organism>
<feature type="region of interest" description="Disordered" evidence="5">
    <location>
        <begin position="33"/>
        <end position="75"/>
    </location>
</feature>
<feature type="compositionally biased region" description="Basic and acidic residues" evidence="5">
    <location>
        <begin position="184"/>
        <end position="197"/>
    </location>
</feature>